<sequence>MARGTDRRRDGRPGPEADDAPATRDGLPPRLDAPVRLLVGPANFAGQGTRWARALEERVPTTKATSYAFLKGVLDYPVDYGIPAGTYRRSRRWQLNFVNHVIRNYTHVLIEASRPIFGTWYGQDASYDIPPLLAKGLQVGLIAHGSDVRIPSRHVETEPWSPFPDLEDETVELLERNSTRAVELFTSFPGAVYVSTPDLLDYVPNAVWCPVVVDVDTWRSDAPVLEHEKPVVAHAPSKSAMKGSELIDPIMEGLAERGLITYRRVEGVDPADMPGVYRDADIVLDQFRVGSYGVAACEAMAAGRVVVGHIAQHVRDRVLADTGLELPIVEATPDTIEQVVLDLVSHPERGREVAARGPAFVEQVHDGRRSAEALASFVERPSAVPADWKPSWIRPKVVMMAGNDIVVDARVLKYAQTVANWDLDVTCIGIPGRKLKGARELGKVHVLCPPIQSKVLVTGWRKRLANLKPWFSSEAEYTLAYGRWQYASRELRGDRGRDRRDRERAGGVAAAPAPARRPTRERLLRAARWRSLRLHRAILDARAYPIRRAKRKVATTDMGIGKRRERQLALYRYLPSGRWRRVMPEVVDQELTLGPLLDRIQPEVIHVHDVFMLGIAARAAHRAALDDRTIKIIYDAHEYIPGVPVVAPRRVAAYSDLEREFIHDADRVITVSEPLAGWLQRDHKLATLPDVVLNAPVEPPEDAQVKGLREQLRLPEDVPLLVYGGGVNRARGVGTAVEALRQLPDVHLAIVARANPVTAELQARAVELGVGDRVHLAPFVDAEVVPLYLRSATIGLSPLLHAPNHDIAVTNKFCEYIAAGLPIVTSDTPAQADLVRELDLGAVYSAGDVDGFVRAVRTVLADRDRIAKRIADDPQLRHRFSWAAQAEVIRSVYAEVMEKLPDAAWAPGATIVKRLVPDPPEPPETKWRAFKDAASAAERDQEQTQEKKQR</sequence>
<reference evidence="5 6" key="1">
    <citation type="submission" date="2019-02" db="EMBL/GenBank/DDBJ databases">
        <title>Draft genome sequences of novel Actinobacteria.</title>
        <authorList>
            <person name="Sahin N."/>
            <person name="Ay H."/>
            <person name="Saygin H."/>
        </authorList>
    </citation>
    <scope>NUCLEOTIDE SEQUENCE [LARGE SCALE GENOMIC DNA]</scope>
    <source>
        <strain evidence="5 6">8K307</strain>
    </source>
</reference>
<evidence type="ECO:0000313" key="6">
    <source>
        <dbReference type="Proteomes" id="UP000295217"/>
    </source>
</evidence>
<accession>A0A4R5ARG8</accession>
<feature type="compositionally biased region" description="Basic and acidic residues" evidence="3">
    <location>
        <begin position="1"/>
        <end position="15"/>
    </location>
</feature>
<feature type="region of interest" description="Disordered" evidence="3">
    <location>
        <begin position="495"/>
        <end position="514"/>
    </location>
</feature>
<comment type="caution">
    <text evidence="5">The sequence shown here is derived from an EMBL/GenBank/DDBJ whole genome shotgun (WGS) entry which is preliminary data.</text>
</comment>
<evidence type="ECO:0000313" key="5">
    <source>
        <dbReference type="EMBL" id="TDD72982.1"/>
    </source>
</evidence>
<name>A0A4R5ARG8_9ACTN</name>
<dbReference type="Gene3D" id="3.40.50.2000">
    <property type="entry name" value="Glycogen Phosphorylase B"/>
    <property type="match status" value="3"/>
</dbReference>
<feature type="region of interest" description="Disordered" evidence="3">
    <location>
        <begin position="914"/>
        <end position="950"/>
    </location>
</feature>
<dbReference type="Proteomes" id="UP000295217">
    <property type="component" value="Unassembled WGS sequence"/>
</dbReference>
<proteinExistence type="predicted"/>
<feature type="region of interest" description="Disordered" evidence="3">
    <location>
        <begin position="1"/>
        <end position="30"/>
    </location>
</feature>
<organism evidence="5 6">
    <name type="scientific">Jiangella aurantiaca</name>
    <dbReference type="NCBI Taxonomy" id="2530373"/>
    <lineage>
        <taxon>Bacteria</taxon>
        <taxon>Bacillati</taxon>
        <taxon>Actinomycetota</taxon>
        <taxon>Actinomycetes</taxon>
        <taxon>Jiangellales</taxon>
        <taxon>Jiangellaceae</taxon>
        <taxon>Jiangella</taxon>
    </lineage>
</organism>
<dbReference type="GO" id="GO:0016757">
    <property type="term" value="F:glycosyltransferase activity"/>
    <property type="evidence" value="ECO:0007669"/>
    <property type="project" value="UniProtKB-KW"/>
</dbReference>
<evidence type="ECO:0000256" key="1">
    <source>
        <dbReference type="ARBA" id="ARBA00022676"/>
    </source>
</evidence>
<feature type="domain" description="Glycosyltransferase subfamily 4-like N-terminal" evidence="4">
    <location>
        <begin position="587"/>
        <end position="685"/>
    </location>
</feature>
<dbReference type="Pfam" id="PF13692">
    <property type="entry name" value="Glyco_trans_1_4"/>
    <property type="match status" value="1"/>
</dbReference>
<keyword evidence="6" id="KW-1185">Reference proteome</keyword>
<gene>
    <name evidence="5" type="ORF">E1262_00360</name>
</gene>
<dbReference type="OrthoDB" id="3335961at2"/>
<feature type="compositionally biased region" description="Basic and acidic residues" evidence="3">
    <location>
        <begin position="923"/>
        <end position="950"/>
    </location>
</feature>
<dbReference type="EMBL" id="SMLB01000001">
    <property type="protein sequence ID" value="TDD72982.1"/>
    <property type="molecule type" value="Genomic_DNA"/>
</dbReference>
<evidence type="ECO:0000256" key="3">
    <source>
        <dbReference type="SAM" id="MobiDB-lite"/>
    </source>
</evidence>
<keyword evidence="2 5" id="KW-0808">Transferase</keyword>
<dbReference type="SUPFAM" id="SSF53756">
    <property type="entry name" value="UDP-Glycosyltransferase/glycogen phosphorylase"/>
    <property type="match status" value="2"/>
</dbReference>
<dbReference type="Pfam" id="PF13439">
    <property type="entry name" value="Glyco_transf_4"/>
    <property type="match status" value="1"/>
</dbReference>
<evidence type="ECO:0000256" key="2">
    <source>
        <dbReference type="ARBA" id="ARBA00022679"/>
    </source>
</evidence>
<feature type="compositionally biased region" description="Basic and acidic residues" evidence="3">
    <location>
        <begin position="495"/>
        <end position="505"/>
    </location>
</feature>
<dbReference type="InterPro" id="IPR028098">
    <property type="entry name" value="Glyco_trans_4-like_N"/>
</dbReference>
<evidence type="ECO:0000259" key="4">
    <source>
        <dbReference type="Pfam" id="PF13439"/>
    </source>
</evidence>
<protein>
    <submittedName>
        <fullName evidence="5">Glycosyltransferase</fullName>
    </submittedName>
</protein>
<keyword evidence="1" id="KW-0328">Glycosyltransferase</keyword>
<dbReference type="AlphaFoldDB" id="A0A4R5ARG8"/>
<dbReference type="PANTHER" id="PTHR12526">
    <property type="entry name" value="GLYCOSYLTRANSFERASE"/>
    <property type="match status" value="1"/>
</dbReference>
<dbReference type="RefSeq" id="WP_132101057.1">
    <property type="nucleotide sequence ID" value="NZ_SMLB01000001.1"/>
</dbReference>
<dbReference type="CDD" id="cd03801">
    <property type="entry name" value="GT4_PimA-like"/>
    <property type="match status" value="1"/>
</dbReference>